<evidence type="ECO:0000256" key="1">
    <source>
        <dbReference type="SAM" id="SignalP"/>
    </source>
</evidence>
<comment type="caution">
    <text evidence="2">The sequence shown here is derived from an EMBL/GenBank/DDBJ whole genome shotgun (WGS) entry which is preliminary data.</text>
</comment>
<dbReference type="AlphaFoldDB" id="A0A814YAB2"/>
<feature type="signal peptide" evidence="1">
    <location>
        <begin position="1"/>
        <end position="28"/>
    </location>
</feature>
<evidence type="ECO:0000313" key="2">
    <source>
        <dbReference type="EMBL" id="CAF1226184.1"/>
    </source>
</evidence>
<gene>
    <name evidence="2" type="ORF">EDS130_LOCUS26682</name>
</gene>
<proteinExistence type="predicted"/>
<sequence length="132" mass="15481">MTIPNCKAMNNTCVILVLLFALVSCILSSYLDIPPPPERPIRFKTKEQIESYLKAVKDYYDAFKVKLVRRDDSPLDVYNEWNKFTNTVDHSEDDGTDDTHDEIRLLKKLYNNYKQKHPSRMSIRPAEQNRVT</sequence>
<dbReference type="PROSITE" id="PS51257">
    <property type="entry name" value="PROKAR_LIPOPROTEIN"/>
    <property type="match status" value="1"/>
</dbReference>
<dbReference type="PROSITE" id="PS50276">
    <property type="entry name" value="PANCREATIC_HORMONE_2"/>
    <property type="match status" value="1"/>
</dbReference>
<organism evidence="2 3">
    <name type="scientific">Adineta ricciae</name>
    <name type="common">Rotifer</name>
    <dbReference type="NCBI Taxonomy" id="249248"/>
    <lineage>
        <taxon>Eukaryota</taxon>
        <taxon>Metazoa</taxon>
        <taxon>Spiralia</taxon>
        <taxon>Gnathifera</taxon>
        <taxon>Rotifera</taxon>
        <taxon>Eurotatoria</taxon>
        <taxon>Bdelloidea</taxon>
        <taxon>Adinetida</taxon>
        <taxon>Adinetidae</taxon>
        <taxon>Adineta</taxon>
    </lineage>
</organism>
<accession>A0A814YAB2</accession>
<dbReference type="Proteomes" id="UP000663852">
    <property type="component" value="Unassembled WGS sequence"/>
</dbReference>
<dbReference type="OrthoDB" id="9972427at2759"/>
<reference evidence="2" key="1">
    <citation type="submission" date="2021-02" db="EMBL/GenBank/DDBJ databases">
        <authorList>
            <person name="Nowell W R."/>
        </authorList>
    </citation>
    <scope>NUCLEOTIDE SEQUENCE</scope>
</reference>
<keyword evidence="1" id="KW-0732">Signal</keyword>
<name>A0A814YAB2_ADIRI</name>
<protein>
    <submittedName>
        <fullName evidence="2">Uncharacterized protein</fullName>
    </submittedName>
</protein>
<feature type="chain" id="PRO_5032840036" evidence="1">
    <location>
        <begin position="29"/>
        <end position="132"/>
    </location>
</feature>
<evidence type="ECO:0000313" key="3">
    <source>
        <dbReference type="Proteomes" id="UP000663852"/>
    </source>
</evidence>
<dbReference type="EMBL" id="CAJNOJ010000163">
    <property type="protein sequence ID" value="CAF1226184.1"/>
    <property type="molecule type" value="Genomic_DNA"/>
</dbReference>